<dbReference type="SUPFAM" id="SSF88723">
    <property type="entry name" value="PIN domain-like"/>
    <property type="match status" value="1"/>
</dbReference>
<protein>
    <recommendedName>
        <fullName evidence="1">PIN domain-containing protein</fullName>
    </recommendedName>
</protein>
<feature type="domain" description="PIN" evidence="1">
    <location>
        <begin position="7"/>
        <end position="132"/>
    </location>
</feature>
<dbReference type="GO" id="GO:0016075">
    <property type="term" value="P:rRNA catabolic process"/>
    <property type="evidence" value="ECO:0007669"/>
    <property type="project" value="TreeGrafter"/>
</dbReference>
<dbReference type="InterPro" id="IPR029060">
    <property type="entry name" value="PIN-like_dom_sf"/>
</dbReference>
<gene>
    <name evidence="2" type="ORF">JETT_3645</name>
</gene>
<dbReference type="InterPro" id="IPR039018">
    <property type="entry name" value="VapC20-like"/>
</dbReference>
<dbReference type="PANTHER" id="PTHR42188:SF1">
    <property type="entry name" value="23S RRNA-SPECIFIC ENDONUCLEASE VAPC20"/>
    <property type="match status" value="1"/>
</dbReference>
<dbReference type="Proteomes" id="UP000319783">
    <property type="component" value="Unassembled WGS sequence"/>
</dbReference>
<name>A0A533QHQ6_9BACT</name>
<dbReference type="EMBL" id="SULG01000133">
    <property type="protein sequence ID" value="TLD40100.1"/>
    <property type="molecule type" value="Genomic_DNA"/>
</dbReference>
<dbReference type="AlphaFoldDB" id="A0A533QHQ6"/>
<dbReference type="Pfam" id="PF01850">
    <property type="entry name" value="PIN"/>
    <property type="match status" value="1"/>
</dbReference>
<proteinExistence type="predicted"/>
<dbReference type="GO" id="GO:0004521">
    <property type="term" value="F:RNA endonuclease activity"/>
    <property type="evidence" value="ECO:0007669"/>
    <property type="project" value="InterPro"/>
</dbReference>
<evidence type="ECO:0000313" key="3">
    <source>
        <dbReference type="Proteomes" id="UP000319783"/>
    </source>
</evidence>
<sequence length="138" mass="15749">MKSQENIFIDTGAWVALADKDDDCHHRAVSVYPSLLKSCKRLVTSNLVLAESYVLVLHALGHTTAMSFLEKIHASPRILKIYSNEEIETDAKDILMKYTDQDFSYTDAVSFAIMRMQQIEKVFCFDKHFLTAGFVRIP</sequence>
<evidence type="ECO:0000259" key="1">
    <source>
        <dbReference type="Pfam" id="PF01850"/>
    </source>
</evidence>
<accession>A0A533QHQ6</accession>
<evidence type="ECO:0000313" key="2">
    <source>
        <dbReference type="EMBL" id="TLD40100.1"/>
    </source>
</evidence>
<dbReference type="Gene3D" id="3.40.50.1010">
    <property type="entry name" value="5'-nuclease"/>
    <property type="match status" value="1"/>
</dbReference>
<dbReference type="InterPro" id="IPR002716">
    <property type="entry name" value="PIN_dom"/>
</dbReference>
<organism evidence="2 3">
    <name type="scientific">Candidatus Jettenia ecosi</name>
    <dbReference type="NCBI Taxonomy" id="2494326"/>
    <lineage>
        <taxon>Bacteria</taxon>
        <taxon>Pseudomonadati</taxon>
        <taxon>Planctomycetota</taxon>
        <taxon>Candidatus Brocadiia</taxon>
        <taxon>Candidatus Brocadiales</taxon>
        <taxon>Candidatus Brocadiaceae</taxon>
        <taxon>Candidatus Jettenia</taxon>
    </lineage>
</organism>
<reference evidence="2 3" key="1">
    <citation type="submission" date="2019-04" db="EMBL/GenBank/DDBJ databases">
        <title>Genome of a novel bacterium Candidatus Jettenia ecosi reconstructed from metagenome of an anammox bioreactor.</title>
        <authorList>
            <person name="Mardanov A.V."/>
            <person name="Beletsky A.V."/>
            <person name="Ravin N.V."/>
            <person name="Botchkova E.A."/>
            <person name="Litti Y.V."/>
            <person name="Nozhevnikova A.N."/>
        </authorList>
    </citation>
    <scope>NUCLEOTIDE SEQUENCE [LARGE SCALE GENOMIC DNA]</scope>
    <source>
        <strain evidence="2">J2</strain>
    </source>
</reference>
<comment type="caution">
    <text evidence="2">The sequence shown here is derived from an EMBL/GenBank/DDBJ whole genome shotgun (WGS) entry which is preliminary data.</text>
</comment>
<dbReference type="PANTHER" id="PTHR42188">
    <property type="entry name" value="23S RRNA-SPECIFIC ENDONUCLEASE VAPC20"/>
    <property type="match status" value="1"/>
</dbReference>